<dbReference type="EMBL" id="CM029044">
    <property type="protein sequence ID" value="KAG2605150.1"/>
    <property type="molecule type" value="Genomic_DNA"/>
</dbReference>
<comment type="caution">
    <text evidence="1">The sequence shown here is derived from an EMBL/GenBank/DDBJ whole genome shotgun (WGS) entry which is preliminary data.</text>
</comment>
<organism evidence="1 2">
    <name type="scientific">Panicum virgatum</name>
    <name type="common">Blackwell switchgrass</name>
    <dbReference type="NCBI Taxonomy" id="38727"/>
    <lineage>
        <taxon>Eukaryota</taxon>
        <taxon>Viridiplantae</taxon>
        <taxon>Streptophyta</taxon>
        <taxon>Embryophyta</taxon>
        <taxon>Tracheophyta</taxon>
        <taxon>Spermatophyta</taxon>
        <taxon>Magnoliopsida</taxon>
        <taxon>Liliopsida</taxon>
        <taxon>Poales</taxon>
        <taxon>Poaceae</taxon>
        <taxon>PACMAD clade</taxon>
        <taxon>Panicoideae</taxon>
        <taxon>Panicodae</taxon>
        <taxon>Paniceae</taxon>
        <taxon>Panicinae</taxon>
        <taxon>Panicum</taxon>
        <taxon>Panicum sect. Hiantes</taxon>
    </lineage>
</organism>
<sequence length="59" mass="6809">MTELHKHVSFLDRNKHGIITQSKSKLKKDAHALRICRGQMRNCLLRRGCLDGPPWAGRE</sequence>
<protein>
    <submittedName>
        <fullName evidence="1">Uncharacterized protein</fullName>
    </submittedName>
</protein>
<reference evidence="1" key="1">
    <citation type="submission" date="2020-05" db="EMBL/GenBank/DDBJ databases">
        <title>WGS assembly of Panicum virgatum.</title>
        <authorList>
            <person name="Lovell J.T."/>
            <person name="Jenkins J."/>
            <person name="Shu S."/>
            <person name="Juenger T.E."/>
            <person name="Schmutz J."/>
        </authorList>
    </citation>
    <scope>NUCLEOTIDE SEQUENCE</scope>
    <source>
        <strain evidence="1">AP13</strain>
    </source>
</reference>
<name>A0A8T0T284_PANVG</name>
<gene>
    <name evidence="1" type="ORF">PVAP13_4NG113519</name>
</gene>
<dbReference type="Proteomes" id="UP000823388">
    <property type="component" value="Chromosome 4N"/>
</dbReference>
<evidence type="ECO:0000313" key="1">
    <source>
        <dbReference type="EMBL" id="KAG2605150.1"/>
    </source>
</evidence>
<accession>A0A8T0T284</accession>
<proteinExistence type="predicted"/>
<dbReference type="AlphaFoldDB" id="A0A8T0T284"/>
<evidence type="ECO:0000313" key="2">
    <source>
        <dbReference type="Proteomes" id="UP000823388"/>
    </source>
</evidence>
<keyword evidence="2" id="KW-1185">Reference proteome</keyword>